<dbReference type="PANTHER" id="PTHR37938:SF1">
    <property type="entry name" value="BLL0215 PROTEIN"/>
    <property type="match status" value="1"/>
</dbReference>
<dbReference type="Proteomes" id="UP000619260">
    <property type="component" value="Unassembled WGS sequence"/>
</dbReference>
<feature type="domain" description="YdbS-like PH" evidence="2">
    <location>
        <begin position="74"/>
        <end position="147"/>
    </location>
</feature>
<name>A0A8J4DV56_9ACTN</name>
<evidence type="ECO:0000259" key="2">
    <source>
        <dbReference type="Pfam" id="PF03703"/>
    </source>
</evidence>
<evidence type="ECO:0000313" key="4">
    <source>
        <dbReference type="Proteomes" id="UP000619260"/>
    </source>
</evidence>
<feature type="transmembrane region" description="Helical" evidence="1">
    <location>
        <begin position="26"/>
        <end position="47"/>
    </location>
</feature>
<keyword evidence="1" id="KW-0472">Membrane</keyword>
<keyword evidence="4" id="KW-1185">Reference proteome</keyword>
<dbReference type="AlphaFoldDB" id="A0A8J4DV56"/>
<dbReference type="PANTHER" id="PTHR37938">
    <property type="entry name" value="BLL0215 PROTEIN"/>
    <property type="match status" value="1"/>
</dbReference>
<dbReference type="InterPro" id="IPR005182">
    <property type="entry name" value="YdbS-like_PH"/>
</dbReference>
<organism evidence="3 4">
    <name type="scientific">Virgisporangium aliadipatigenens</name>
    <dbReference type="NCBI Taxonomy" id="741659"/>
    <lineage>
        <taxon>Bacteria</taxon>
        <taxon>Bacillati</taxon>
        <taxon>Actinomycetota</taxon>
        <taxon>Actinomycetes</taxon>
        <taxon>Micromonosporales</taxon>
        <taxon>Micromonosporaceae</taxon>
        <taxon>Virgisporangium</taxon>
    </lineage>
</organism>
<dbReference type="Pfam" id="PF03703">
    <property type="entry name" value="bPH_2"/>
    <property type="match status" value="1"/>
</dbReference>
<gene>
    <name evidence="3" type="ORF">Val02_79870</name>
</gene>
<evidence type="ECO:0000256" key="1">
    <source>
        <dbReference type="SAM" id="Phobius"/>
    </source>
</evidence>
<comment type="caution">
    <text evidence="3">The sequence shown here is derived from an EMBL/GenBank/DDBJ whole genome shotgun (WGS) entry which is preliminary data.</text>
</comment>
<keyword evidence="1" id="KW-0812">Transmembrane</keyword>
<evidence type="ECO:0000313" key="3">
    <source>
        <dbReference type="EMBL" id="GIJ51101.1"/>
    </source>
</evidence>
<feature type="transmembrane region" description="Helical" evidence="1">
    <location>
        <begin position="53"/>
        <end position="72"/>
    </location>
</feature>
<sequence>MAAFPDSVLTTDESVVLHRHPHWKSLIGPMFFLVVAVLAVIATAVLWWGVATLVVAVIALVLSLWLTYWPWLRWRSVHYVFTDERVLFREGVFARQGRDIPLGRINDVSFSHNLLDRMLGCGTLTIESAGERGQLALIDLPGVERAQTVLYELVEADRARYAAMAAEDEQEIAPKRVRDLREGNVS</sequence>
<keyword evidence="1" id="KW-1133">Transmembrane helix</keyword>
<accession>A0A8J4DV56</accession>
<protein>
    <submittedName>
        <fullName evidence="3">Membrane protein</fullName>
    </submittedName>
</protein>
<proteinExistence type="predicted"/>
<reference evidence="3" key="1">
    <citation type="submission" date="2021-01" db="EMBL/GenBank/DDBJ databases">
        <title>Whole genome shotgun sequence of Virgisporangium aliadipatigenens NBRC 105644.</title>
        <authorList>
            <person name="Komaki H."/>
            <person name="Tamura T."/>
        </authorList>
    </citation>
    <scope>NUCLEOTIDE SEQUENCE</scope>
    <source>
        <strain evidence="3">NBRC 105644</strain>
    </source>
</reference>
<dbReference type="EMBL" id="BOPF01000044">
    <property type="protein sequence ID" value="GIJ51101.1"/>
    <property type="molecule type" value="Genomic_DNA"/>
</dbReference>
<dbReference type="RefSeq" id="WP_239153690.1">
    <property type="nucleotide sequence ID" value="NZ_BOPF01000044.1"/>
</dbReference>